<sequence>MSKLAGVGAKPRLTEIKRGCHARQHAGPREGQLLSQGPVPSWGTCYQSAQGLKSAQRDLASHPKRLDGSIHYAVNLNLNLLTIN</sequence>
<evidence type="ECO:0000313" key="1">
    <source>
        <dbReference type="EMBL" id="KAA1125460.1"/>
    </source>
</evidence>
<gene>
    <name evidence="1" type="ORF">PGTUg99_017575</name>
</gene>
<dbReference type="Proteomes" id="UP000325313">
    <property type="component" value="Unassembled WGS sequence"/>
</dbReference>
<proteinExistence type="predicted"/>
<protein>
    <submittedName>
        <fullName evidence="1">Uncharacterized protein</fullName>
    </submittedName>
</protein>
<evidence type="ECO:0000313" key="2">
    <source>
        <dbReference type="Proteomes" id="UP000325313"/>
    </source>
</evidence>
<dbReference type="AlphaFoldDB" id="A0A5B0RI86"/>
<reference evidence="1 2" key="1">
    <citation type="submission" date="2019-05" db="EMBL/GenBank/DDBJ databases">
        <title>Emergence of the Ug99 lineage of the wheat stem rust pathogen through somatic hybridization.</title>
        <authorList>
            <person name="Li F."/>
            <person name="Upadhyaya N.M."/>
            <person name="Sperschneider J."/>
            <person name="Matny O."/>
            <person name="Nguyen-Phuc H."/>
            <person name="Mago R."/>
            <person name="Raley C."/>
            <person name="Miller M.E."/>
            <person name="Silverstein K.A.T."/>
            <person name="Henningsen E."/>
            <person name="Hirsch C.D."/>
            <person name="Visser B."/>
            <person name="Pretorius Z.A."/>
            <person name="Steffenson B.J."/>
            <person name="Schwessinger B."/>
            <person name="Dodds P.N."/>
            <person name="Figueroa M."/>
        </authorList>
    </citation>
    <scope>NUCLEOTIDE SEQUENCE [LARGE SCALE GENOMIC DNA]</scope>
    <source>
        <strain evidence="1 2">Ug99</strain>
    </source>
</reference>
<dbReference type="EMBL" id="VDEP01000178">
    <property type="protein sequence ID" value="KAA1125460.1"/>
    <property type="molecule type" value="Genomic_DNA"/>
</dbReference>
<name>A0A5B0RI86_PUCGR</name>
<comment type="caution">
    <text evidence="1">The sequence shown here is derived from an EMBL/GenBank/DDBJ whole genome shotgun (WGS) entry which is preliminary data.</text>
</comment>
<organism evidence="1 2">
    <name type="scientific">Puccinia graminis f. sp. tritici</name>
    <dbReference type="NCBI Taxonomy" id="56615"/>
    <lineage>
        <taxon>Eukaryota</taxon>
        <taxon>Fungi</taxon>
        <taxon>Dikarya</taxon>
        <taxon>Basidiomycota</taxon>
        <taxon>Pucciniomycotina</taxon>
        <taxon>Pucciniomycetes</taxon>
        <taxon>Pucciniales</taxon>
        <taxon>Pucciniaceae</taxon>
        <taxon>Puccinia</taxon>
    </lineage>
</organism>
<accession>A0A5B0RI86</accession>